<organism evidence="1 2">
    <name type="scientific">Subsaximicrobium wynnwilliamsii</name>
    <dbReference type="NCBI Taxonomy" id="291179"/>
    <lineage>
        <taxon>Bacteria</taxon>
        <taxon>Pseudomonadati</taxon>
        <taxon>Bacteroidota</taxon>
        <taxon>Flavobacteriia</taxon>
        <taxon>Flavobacteriales</taxon>
        <taxon>Flavobacteriaceae</taxon>
        <taxon>Subsaximicrobium</taxon>
    </lineage>
</organism>
<dbReference type="EMBL" id="VORO01000043">
    <property type="protein sequence ID" value="TXD86691.1"/>
    <property type="molecule type" value="Genomic_DNA"/>
</dbReference>
<dbReference type="InterPro" id="IPR005901">
    <property type="entry name" value="GLPGLI"/>
</dbReference>
<dbReference type="Pfam" id="PF09697">
    <property type="entry name" value="Porph_ging"/>
    <property type="match status" value="1"/>
</dbReference>
<dbReference type="OrthoDB" id="1440774at2"/>
<evidence type="ECO:0000313" key="1">
    <source>
        <dbReference type="EMBL" id="TXD86691.1"/>
    </source>
</evidence>
<accession>A0A5C6ZAY4</accession>
<reference evidence="1 2" key="1">
    <citation type="submission" date="2019-08" db="EMBL/GenBank/DDBJ databases">
        <title>Genomes of Subsaximicrobium wynnwilliamsii strains.</title>
        <authorList>
            <person name="Bowman J.P."/>
        </authorList>
    </citation>
    <scope>NUCLEOTIDE SEQUENCE [LARGE SCALE GENOMIC DNA]</scope>
    <source>
        <strain evidence="1 2">2-80-2</strain>
    </source>
</reference>
<proteinExistence type="predicted"/>
<evidence type="ECO:0000313" key="2">
    <source>
        <dbReference type="Proteomes" id="UP000321578"/>
    </source>
</evidence>
<name>A0A5C6ZAY4_9FLAO</name>
<keyword evidence="2" id="KW-1185">Reference proteome</keyword>
<dbReference type="Proteomes" id="UP000321578">
    <property type="component" value="Unassembled WGS sequence"/>
</dbReference>
<protein>
    <submittedName>
        <fullName evidence="1">GLPGLI family protein</fullName>
    </submittedName>
</protein>
<gene>
    <name evidence="1" type="ORF">ESY86_19575</name>
</gene>
<dbReference type="NCBIfam" id="TIGR01200">
    <property type="entry name" value="GLPGLI"/>
    <property type="match status" value="1"/>
</dbReference>
<sequence length="276" mass="32067">MKLRTAFFLNTNKMKFITLIVIITFNTILHSQSQTGLVQYGHKQSMGMGAPIGIDYNANLIFDNENSLYTFAKDSLEGGHIRESVYIEKDKDNFFVNSKITNKLGFQYYVDKENKKLLSRDIGFNYVKEEIPTINWEISDEKKDIGSFECLKASTEFRGRTYTAWFTTSIPLPYGPWKLQGLPGLILEAYDTNKEIYFYFKSIKYPMDSKIKIQKPNSESENKEWITFSEYKKTLINKHKKAIENGRMLIEGFDSADTAEDKYTMGNSYIEIFDNE</sequence>
<comment type="caution">
    <text evidence="1">The sequence shown here is derived from an EMBL/GenBank/DDBJ whole genome shotgun (WGS) entry which is preliminary data.</text>
</comment>
<dbReference type="AlphaFoldDB" id="A0A5C6ZAY4"/>